<dbReference type="InterPro" id="IPR005171">
    <property type="entry name" value="Cyt_c_oxidase_su4_prok"/>
</dbReference>
<feature type="transmembrane region" description="Helical" evidence="6">
    <location>
        <begin position="45"/>
        <end position="64"/>
    </location>
</feature>
<evidence type="ECO:0008006" key="8">
    <source>
        <dbReference type="Google" id="ProtNLM"/>
    </source>
</evidence>
<dbReference type="AlphaFoldDB" id="A0A3B0SHY2"/>
<dbReference type="Pfam" id="PF03626">
    <property type="entry name" value="COX4_pro"/>
    <property type="match status" value="1"/>
</dbReference>
<proteinExistence type="predicted"/>
<keyword evidence="5 6" id="KW-0472">Membrane</keyword>
<evidence type="ECO:0000256" key="2">
    <source>
        <dbReference type="ARBA" id="ARBA00022475"/>
    </source>
</evidence>
<protein>
    <recommendedName>
        <fullName evidence="8">Cytochrome C oxidase subunit IV</fullName>
    </recommendedName>
</protein>
<evidence type="ECO:0000313" key="7">
    <source>
        <dbReference type="EMBL" id="VAW05831.1"/>
    </source>
</evidence>
<keyword evidence="4 6" id="KW-1133">Transmembrane helix</keyword>
<keyword evidence="2" id="KW-1003">Cell membrane</keyword>
<evidence type="ECO:0000256" key="4">
    <source>
        <dbReference type="ARBA" id="ARBA00022989"/>
    </source>
</evidence>
<keyword evidence="3 6" id="KW-0812">Transmembrane</keyword>
<evidence type="ECO:0000256" key="6">
    <source>
        <dbReference type="SAM" id="Phobius"/>
    </source>
</evidence>
<reference evidence="7" key="1">
    <citation type="submission" date="2018-06" db="EMBL/GenBank/DDBJ databases">
        <authorList>
            <person name="Zhirakovskaya E."/>
        </authorList>
    </citation>
    <scope>NUCLEOTIDE SEQUENCE</scope>
</reference>
<accession>A0A3B0SHY2</accession>
<feature type="transmembrane region" description="Helical" evidence="6">
    <location>
        <begin position="19"/>
        <end position="39"/>
    </location>
</feature>
<evidence type="ECO:0000256" key="3">
    <source>
        <dbReference type="ARBA" id="ARBA00022692"/>
    </source>
</evidence>
<name>A0A3B0SHY2_9ZZZZ</name>
<organism evidence="7">
    <name type="scientific">hydrothermal vent metagenome</name>
    <dbReference type="NCBI Taxonomy" id="652676"/>
    <lineage>
        <taxon>unclassified sequences</taxon>
        <taxon>metagenomes</taxon>
        <taxon>ecological metagenomes</taxon>
    </lineage>
</organism>
<sequence>MTAVTPATGPGTYNDRVRLGWITAALLAVLTLIEYAVAINVENPLILLLPFVLAKGALIMDFFMHIRKLKTGGDH</sequence>
<dbReference type="GO" id="GO:0005886">
    <property type="term" value="C:plasma membrane"/>
    <property type="evidence" value="ECO:0007669"/>
    <property type="project" value="UniProtKB-SubCell"/>
</dbReference>
<evidence type="ECO:0000256" key="1">
    <source>
        <dbReference type="ARBA" id="ARBA00004651"/>
    </source>
</evidence>
<evidence type="ECO:0000256" key="5">
    <source>
        <dbReference type="ARBA" id="ARBA00023136"/>
    </source>
</evidence>
<comment type="subcellular location">
    <subcellularLocation>
        <location evidence="1">Cell membrane</location>
        <topology evidence="1">Multi-pass membrane protein</topology>
    </subcellularLocation>
</comment>
<gene>
    <name evidence="7" type="ORF">MNBD_ACTINO02-2050</name>
</gene>
<dbReference type="EMBL" id="UOEK01000327">
    <property type="protein sequence ID" value="VAW05831.1"/>
    <property type="molecule type" value="Genomic_DNA"/>
</dbReference>